<sequence length="229" mass="26628">MFYQPALQHSLPRYLCQFQRCSVVLTPSVNSRDHPPHYRFQHEGARGHHHHGQCRLRCPPHYLRCLCSVPPRSTSTRPGWQVWVPNPRCHFDQLHQLWSRRSYSSFPYVSLPRHLATTAFNVMIVKDSGRQTLRWALNRLSSSFTPRSSSLVFAHASLMPKRRLGPSLMRTYRRYSLEGLISSVESKTDARRNEILWICKIVVVGPCRRGNYSGLIQMTDDDNSREARS</sequence>
<reference evidence="1" key="1">
    <citation type="submission" date="2019-10" db="EMBL/GenBank/DDBJ databases">
        <authorList>
            <consortium name="DOE Joint Genome Institute"/>
            <person name="Kuo A."/>
            <person name="Miyauchi S."/>
            <person name="Kiss E."/>
            <person name="Drula E."/>
            <person name="Kohler A."/>
            <person name="Sanchez-Garcia M."/>
            <person name="Andreopoulos B."/>
            <person name="Barry K.W."/>
            <person name="Bonito G."/>
            <person name="Buee M."/>
            <person name="Carver A."/>
            <person name="Chen C."/>
            <person name="Cichocki N."/>
            <person name="Clum A."/>
            <person name="Culley D."/>
            <person name="Crous P.W."/>
            <person name="Fauchery L."/>
            <person name="Girlanda M."/>
            <person name="Hayes R."/>
            <person name="Keri Z."/>
            <person name="Labutti K."/>
            <person name="Lipzen A."/>
            <person name="Lombard V."/>
            <person name="Magnuson J."/>
            <person name="Maillard F."/>
            <person name="Morin E."/>
            <person name="Murat C."/>
            <person name="Nolan M."/>
            <person name="Ohm R."/>
            <person name="Pangilinan J."/>
            <person name="Pereira M."/>
            <person name="Perotto S."/>
            <person name="Peter M."/>
            <person name="Riley R."/>
            <person name="Sitrit Y."/>
            <person name="Stielow B."/>
            <person name="Szollosi G."/>
            <person name="Zifcakova L."/>
            <person name="Stursova M."/>
            <person name="Spatafora J.W."/>
            <person name="Tedersoo L."/>
            <person name="Vaario L.-M."/>
            <person name="Yamada A."/>
            <person name="Yan M."/>
            <person name="Wang P."/>
            <person name="Xu J."/>
            <person name="Bruns T."/>
            <person name="Baldrian P."/>
            <person name="Vilgalys R."/>
            <person name="Henrissat B."/>
            <person name="Grigoriev I.V."/>
            <person name="Hibbett D."/>
            <person name="Nagy L.G."/>
            <person name="Martin F.M."/>
        </authorList>
    </citation>
    <scope>NUCLEOTIDE SEQUENCE</scope>
    <source>
        <strain evidence="1">P2</strain>
    </source>
</reference>
<proteinExistence type="predicted"/>
<name>A0ACB6ZKQ6_THEGA</name>
<accession>A0ACB6ZKQ6</accession>
<gene>
    <name evidence="1" type="ORF">BDM02DRAFT_1522771</name>
</gene>
<evidence type="ECO:0000313" key="1">
    <source>
        <dbReference type="EMBL" id="KAF9650164.1"/>
    </source>
</evidence>
<keyword evidence="2" id="KW-1185">Reference proteome</keyword>
<organism evidence="1 2">
    <name type="scientific">Thelephora ganbajun</name>
    <name type="common">Ganba fungus</name>
    <dbReference type="NCBI Taxonomy" id="370292"/>
    <lineage>
        <taxon>Eukaryota</taxon>
        <taxon>Fungi</taxon>
        <taxon>Dikarya</taxon>
        <taxon>Basidiomycota</taxon>
        <taxon>Agaricomycotina</taxon>
        <taxon>Agaricomycetes</taxon>
        <taxon>Thelephorales</taxon>
        <taxon>Thelephoraceae</taxon>
        <taxon>Thelephora</taxon>
    </lineage>
</organism>
<dbReference type="Proteomes" id="UP000886501">
    <property type="component" value="Unassembled WGS sequence"/>
</dbReference>
<dbReference type="EMBL" id="MU117988">
    <property type="protein sequence ID" value="KAF9650164.1"/>
    <property type="molecule type" value="Genomic_DNA"/>
</dbReference>
<evidence type="ECO:0000313" key="2">
    <source>
        <dbReference type="Proteomes" id="UP000886501"/>
    </source>
</evidence>
<comment type="caution">
    <text evidence="1">The sequence shown here is derived from an EMBL/GenBank/DDBJ whole genome shotgun (WGS) entry which is preliminary data.</text>
</comment>
<reference evidence="1" key="2">
    <citation type="journal article" date="2020" name="Nat. Commun.">
        <title>Large-scale genome sequencing of mycorrhizal fungi provides insights into the early evolution of symbiotic traits.</title>
        <authorList>
            <person name="Miyauchi S."/>
            <person name="Kiss E."/>
            <person name="Kuo A."/>
            <person name="Drula E."/>
            <person name="Kohler A."/>
            <person name="Sanchez-Garcia M."/>
            <person name="Morin E."/>
            <person name="Andreopoulos B."/>
            <person name="Barry K.W."/>
            <person name="Bonito G."/>
            <person name="Buee M."/>
            <person name="Carver A."/>
            <person name="Chen C."/>
            <person name="Cichocki N."/>
            <person name="Clum A."/>
            <person name="Culley D."/>
            <person name="Crous P.W."/>
            <person name="Fauchery L."/>
            <person name="Girlanda M."/>
            <person name="Hayes R.D."/>
            <person name="Keri Z."/>
            <person name="LaButti K."/>
            <person name="Lipzen A."/>
            <person name="Lombard V."/>
            <person name="Magnuson J."/>
            <person name="Maillard F."/>
            <person name="Murat C."/>
            <person name="Nolan M."/>
            <person name="Ohm R.A."/>
            <person name="Pangilinan J."/>
            <person name="Pereira M.F."/>
            <person name="Perotto S."/>
            <person name="Peter M."/>
            <person name="Pfister S."/>
            <person name="Riley R."/>
            <person name="Sitrit Y."/>
            <person name="Stielow J.B."/>
            <person name="Szollosi G."/>
            <person name="Zifcakova L."/>
            <person name="Stursova M."/>
            <person name="Spatafora J.W."/>
            <person name="Tedersoo L."/>
            <person name="Vaario L.M."/>
            <person name="Yamada A."/>
            <person name="Yan M."/>
            <person name="Wang P."/>
            <person name="Xu J."/>
            <person name="Bruns T."/>
            <person name="Baldrian P."/>
            <person name="Vilgalys R."/>
            <person name="Dunand C."/>
            <person name="Henrissat B."/>
            <person name="Grigoriev I.V."/>
            <person name="Hibbett D."/>
            <person name="Nagy L.G."/>
            <person name="Martin F.M."/>
        </authorList>
    </citation>
    <scope>NUCLEOTIDE SEQUENCE</scope>
    <source>
        <strain evidence="1">P2</strain>
    </source>
</reference>
<protein>
    <submittedName>
        <fullName evidence="1">Uncharacterized protein</fullName>
    </submittedName>
</protein>